<organism evidence="12 13">
    <name type="scientific">Silurus asotus</name>
    <name type="common">Amur catfish</name>
    <name type="synonym">Parasilurus asotus</name>
    <dbReference type="NCBI Taxonomy" id="30991"/>
    <lineage>
        <taxon>Eukaryota</taxon>
        <taxon>Metazoa</taxon>
        <taxon>Chordata</taxon>
        <taxon>Craniata</taxon>
        <taxon>Vertebrata</taxon>
        <taxon>Euteleostomi</taxon>
        <taxon>Actinopterygii</taxon>
        <taxon>Neopterygii</taxon>
        <taxon>Teleostei</taxon>
        <taxon>Ostariophysi</taxon>
        <taxon>Siluriformes</taxon>
        <taxon>Siluridae</taxon>
        <taxon>Silurus</taxon>
    </lineage>
</organism>
<feature type="compositionally biased region" description="Pro residues" evidence="9">
    <location>
        <begin position="1397"/>
        <end position="1406"/>
    </location>
</feature>
<dbReference type="GO" id="GO:0016199">
    <property type="term" value="P:axon midline choice point recognition"/>
    <property type="evidence" value="ECO:0007669"/>
    <property type="project" value="InterPro"/>
</dbReference>
<dbReference type="FunFam" id="2.60.40.10:FF:000008">
    <property type="entry name" value="roundabout homolog 2 isoform X2"/>
    <property type="match status" value="2"/>
</dbReference>
<dbReference type="SMART" id="SM00409">
    <property type="entry name" value="IG"/>
    <property type="match status" value="4"/>
</dbReference>
<evidence type="ECO:0000259" key="10">
    <source>
        <dbReference type="PROSITE" id="PS50835"/>
    </source>
</evidence>
<dbReference type="InterPro" id="IPR013106">
    <property type="entry name" value="Ig_V-set"/>
</dbReference>
<evidence type="ECO:0000256" key="5">
    <source>
        <dbReference type="ARBA" id="ARBA00022989"/>
    </source>
</evidence>
<evidence type="ECO:0000256" key="7">
    <source>
        <dbReference type="ARBA" id="ARBA00023157"/>
    </source>
</evidence>
<keyword evidence="4" id="KW-0677">Repeat</keyword>
<dbReference type="CDD" id="cd00063">
    <property type="entry name" value="FN3"/>
    <property type="match status" value="3"/>
</dbReference>
<dbReference type="SMART" id="SM00060">
    <property type="entry name" value="FN3"/>
    <property type="match status" value="3"/>
</dbReference>
<feature type="domain" description="Fibronectin type-III" evidence="11">
    <location>
        <begin position="409"/>
        <end position="503"/>
    </location>
</feature>
<dbReference type="FunFam" id="2.60.40.10:FF:000058">
    <property type="entry name" value="roundabout homolog 2 isoform X3"/>
    <property type="match status" value="1"/>
</dbReference>
<evidence type="ECO:0000256" key="4">
    <source>
        <dbReference type="ARBA" id="ARBA00022737"/>
    </source>
</evidence>
<dbReference type="InterPro" id="IPR007110">
    <property type="entry name" value="Ig-like_dom"/>
</dbReference>
<sequence>MEAFEKRRIVTNFLRDEFRQNPSDVMVAAGEPAVMECQPPRGHPEPTISWKKDGVNVDDRDERITIRGGKLMITNTRKSDAGKYVCVGTNMMGERESEIAELTVLERPSFLRRPSSQSVLVEQSVEFRCEAQGDPVPTVRWRKEDGELPKGRFEIRDDHTLKLRRLSSTDAGSYTCLAENMMGKAEATASLTIHVPPVFAVRPRNQVVGLGRTVTFQCEATGSPQPAIFWQREGSQNLLFSSQPPQSSSRFSVSQTGDLTITGVERGDGGYYSCQALNIAGSVITKALLEVSDIISDRPPPVILQGPTNHTVPLDGTVVLGCKTTGTPPPSILWKKDGVLVSTHDSRFKLLDSGALQIRYAKLGDTGVYTCVASSPSGEASWKAYLEVQEFGIGVQPGRPTDPNLIPSAPSKPEITDVTRTTVSLSWKPDLHSGATPTSYIIEAFSHASGSSWRTIAEHVRTENYVLKGLKPSAVYLFLVRAANAYGLSDPSPISDAIKTQGELWNILCMKVRRSGTEWTSLKFVCVCVCVCAEIPPTSQGVEHGQIQRELGDVVIHLHNPTILSSSSIRVQWTVEQQSQYMQGYKVMYRVASESGQTRSDWAVSEVRSPSEYSTTIAQLRRGTTYEFKIRPYFNEFQGTDSDVKIGKTLEEAPSAAPRDVTVTQSGDNKTAILLSWQAPPEDERNGVIQEYRIWCLGNETRYHINRTVDGSTFSTVILGLVPGIHYGVEVAASTGAGPGVKSELTYFQLDPSGKIIQPVVDPEDTLSQQISDVVKQPAFIAGIGAACWIILMVFSIWLYRHRKKRSGLSTSYAGIRKVPSFTFTPTVSYQRGGEAVSSAGRPGLLNMSDSATQPWLADTWPNNCSNQNDCSINCCTSSNGNSDSNLAPYSRPADCIANYSQMDNKPSNLLVPDSSLYGDVDLSNKINEMKTFNSPNLKDGRLVGPAGQPTPYATTQLIQSSLGTNHMGGTDLNDKQNWKGSQGTPQKQQEVTSQLQYSILEQNKLNKDHYRSGESTTIPYNQAPDPNPNVSSYSSSDRGSSTSGSQGQKKGGRNPKVPKQNPMNWADLLPPPPVSPPPCQDYGISMDDSFEAELQCPVPPSRMYLQPDELEEEEAEMERGPTPPVRGTASSPAAVSYSHQSTATLTPSPHEEIQPMLMENPEILHERSNTYFVCVPRRQLVSPPSPPRPVSPSHTYGYISSPLGLDTDDPGDEEEEGDETDAEVPLVHQRYPYAPVSGNQHALHTRLALRGLDQTPASSTCELDSSVTGSMINGWGSASEEDSGSSGRSSIISSSDGSFFTDADFAQAVAAAAAAEYSGFRVAKHSGRGPPHYTGQGVGYSAARKYQNLPSCHRPASPFSTDSNMSAAVVQKRPPKKQKQQTAGHFQRREAFTDDLPPPPIPPPAMLKSPTHPAKAAAETGRRSSSAESRDKRDKKARDASDTRNSSSERREAQERQRAQRAGKSGKPEPSAGHQGPGDIVPYSRPSFPGVHSTRGEREPSSSSSISSRGSGGRRRGEGVSGSGRNAAEISLNTVGAFQPGEEQLEV</sequence>
<feature type="domain" description="Ig-like" evidence="10">
    <location>
        <begin position="108"/>
        <end position="192"/>
    </location>
</feature>
<dbReference type="InterPro" id="IPR013783">
    <property type="entry name" value="Ig-like_fold"/>
</dbReference>
<feature type="region of interest" description="Disordered" evidence="9">
    <location>
        <begin position="1182"/>
        <end position="1223"/>
    </location>
</feature>
<feature type="region of interest" description="Disordered" evidence="9">
    <location>
        <begin position="1273"/>
        <end position="1294"/>
    </location>
</feature>
<evidence type="ECO:0000256" key="6">
    <source>
        <dbReference type="ARBA" id="ARBA00023136"/>
    </source>
</evidence>
<comment type="caution">
    <text evidence="12">The sequence shown here is derived from an EMBL/GenBank/DDBJ whole genome shotgun (WGS) entry which is preliminary data.</text>
</comment>
<dbReference type="InterPro" id="IPR013098">
    <property type="entry name" value="Ig_I-set"/>
</dbReference>
<dbReference type="InterPro" id="IPR003961">
    <property type="entry name" value="FN3_dom"/>
</dbReference>
<keyword evidence="6" id="KW-0472">Membrane</keyword>
<dbReference type="InterPro" id="IPR051170">
    <property type="entry name" value="Neural/epithelial_adhesion"/>
</dbReference>
<evidence type="ECO:0000256" key="9">
    <source>
        <dbReference type="SAM" id="MobiDB-lite"/>
    </source>
</evidence>
<dbReference type="PROSITE" id="PS50853">
    <property type="entry name" value="FN3"/>
    <property type="match status" value="3"/>
</dbReference>
<dbReference type="GO" id="GO:0016020">
    <property type="term" value="C:membrane"/>
    <property type="evidence" value="ECO:0007669"/>
    <property type="project" value="UniProtKB-SubCell"/>
</dbReference>
<comment type="subcellular location">
    <subcellularLocation>
        <location evidence="1">Membrane</location>
        <topology evidence="1">Single-pass membrane protein</topology>
    </subcellularLocation>
</comment>
<feature type="compositionally biased region" description="Acidic residues" evidence="9">
    <location>
        <begin position="1207"/>
        <end position="1223"/>
    </location>
</feature>
<feature type="compositionally biased region" description="Pro residues" evidence="9">
    <location>
        <begin position="1070"/>
        <end position="1080"/>
    </location>
</feature>
<dbReference type="FunFam" id="2.60.40.10:FF:000053">
    <property type="entry name" value="Roundabout guidance receptor 1"/>
    <property type="match status" value="1"/>
</dbReference>
<dbReference type="FunFam" id="2.60.40.10:FF:000055">
    <property type="entry name" value="roundabout homolog 1 isoform X2"/>
    <property type="match status" value="1"/>
</dbReference>
<dbReference type="SUPFAM" id="SSF48726">
    <property type="entry name" value="Immunoglobulin"/>
    <property type="match status" value="4"/>
</dbReference>
<dbReference type="EMBL" id="MU551535">
    <property type="protein sequence ID" value="KAI5626077.1"/>
    <property type="molecule type" value="Genomic_DNA"/>
</dbReference>
<feature type="domain" description="Ig-like" evidence="10">
    <location>
        <begin position="197"/>
        <end position="292"/>
    </location>
</feature>
<evidence type="ECO:0000256" key="2">
    <source>
        <dbReference type="ARBA" id="ARBA00022692"/>
    </source>
</evidence>
<evidence type="ECO:0000259" key="11">
    <source>
        <dbReference type="PROSITE" id="PS50853"/>
    </source>
</evidence>
<dbReference type="Pfam" id="PF13927">
    <property type="entry name" value="Ig_3"/>
    <property type="match status" value="1"/>
</dbReference>
<evidence type="ECO:0000256" key="3">
    <source>
        <dbReference type="ARBA" id="ARBA00022729"/>
    </source>
</evidence>
<keyword evidence="5" id="KW-1133">Transmembrane helix</keyword>
<evidence type="ECO:0000256" key="1">
    <source>
        <dbReference type="ARBA" id="ARBA00004167"/>
    </source>
</evidence>
<keyword evidence="13" id="KW-1185">Reference proteome</keyword>
<feature type="domain" description="Fibronectin type-III" evidence="11">
    <location>
        <begin position="554"/>
        <end position="652"/>
    </location>
</feature>
<dbReference type="PANTHER" id="PTHR12231">
    <property type="entry name" value="CTX-RELATED TYPE I TRANSMEMBRANE PROTEIN"/>
    <property type="match status" value="1"/>
</dbReference>
<dbReference type="Pfam" id="PF07679">
    <property type="entry name" value="I-set"/>
    <property type="match status" value="3"/>
</dbReference>
<dbReference type="GO" id="GO:0035385">
    <property type="term" value="P:Roundabout signaling pathway"/>
    <property type="evidence" value="ECO:0007669"/>
    <property type="project" value="InterPro"/>
</dbReference>
<dbReference type="Gene3D" id="2.60.40.10">
    <property type="entry name" value="Immunoglobulins"/>
    <property type="match status" value="7"/>
</dbReference>
<keyword evidence="3" id="KW-0732">Signal</keyword>
<feature type="domain" description="Ig-like" evidence="10">
    <location>
        <begin position="301"/>
        <end position="381"/>
    </location>
</feature>
<feature type="compositionally biased region" description="Polar residues" evidence="9">
    <location>
        <begin position="952"/>
        <end position="965"/>
    </location>
</feature>
<gene>
    <name evidence="12" type="ORF">C0J50_14349</name>
</gene>
<reference evidence="12" key="1">
    <citation type="submission" date="2018-07" db="EMBL/GenBank/DDBJ databases">
        <title>Comparative genomics of catfishes provides insights into carnivory and benthic adaptation.</title>
        <authorList>
            <person name="Zhang Y."/>
            <person name="Wang D."/>
            <person name="Peng Z."/>
            <person name="Zheng S."/>
            <person name="Shao F."/>
            <person name="Tao W."/>
        </authorList>
    </citation>
    <scope>NUCLEOTIDE SEQUENCE</scope>
    <source>
        <strain evidence="12">Chongqing</strain>
    </source>
</reference>
<dbReference type="SMART" id="SM00408">
    <property type="entry name" value="IGc2"/>
    <property type="match status" value="4"/>
</dbReference>
<evidence type="ECO:0000313" key="12">
    <source>
        <dbReference type="EMBL" id="KAI5626077.1"/>
    </source>
</evidence>
<dbReference type="Pfam" id="PF00041">
    <property type="entry name" value="fn3"/>
    <property type="match status" value="3"/>
</dbReference>
<dbReference type="PROSITE" id="PS50835">
    <property type="entry name" value="IG_LIKE"/>
    <property type="match status" value="4"/>
</dbReference>
<feature type="compositionally biased region" description="Basic and acidic residues" evidence="9">
    <location>
        <begin position="1429"/>
        <end position="1459"/>
    </location>
</feature>
<dbReference type="InterPro" id="IPR036116">
    <property type="entry name" value="FN3_sf"/>
</dbReference>
<keyword evidence="7" id="KW-1015">Disulfide bond</keyword>
<feature type="compositionally biased region" description="Low complexity" evidence="9">
    <location>
        <begin position="1032"/>
        <end position="1049"/>
    </location>
</feature>
<feature type="domain" description="Fibronectin type-III" evidence="11">
    <location>
        <begin position="657"/>
        <end position="753"/>
    </location>
</feature>
<evidence type="ECO:0000313" key="13">
    <source>
        <dbReference type="Proteomes" id="UP001205998"/>
    </source>
</evidence>
<dbReference type="CDD" id="cd05725">
    <property type="entry name" value="IgI_3_Robo"/>
    <property type="match status" value="1"/>
</dbReference>
<dbReference type="Proteomes" id="UP001205998">
    <property type="component" value="Unassembled WGS sequence"/>
</dbReference>
<dbReference type="SUPFAM" id="SSF49265">
    <property type="entry name" value="Fibronectin type III"/>
    <property type="match status" value="2"/>
</dbReference>
<dbReference type="InterPro" id="IPR003598">
    <property type="entry name" value="Ig_sub2"/>
</dbReference>
<keyword evidence="8" id="KW-0393">Immunoglobulin domain</keyword>
<dbReference type="InterPro" id="IPR032986">
    <property type="entry name" value="Robo1_Ig-like3"/>
</dbReference>
<feature type="region of interest" description="Disordered" evidence="9">
    <location>
        <begin position="932"/>
        <end position="1085"/>
    </location>
</feature>
<feature type="compositionally biased region" description="Polar residues" evidence="9">
    <location>
        <begin position="979"/>
        <end position="1004"/>
    </location>
</feature>
<dbReference type="InterPro" id="IPR003599">
    <property type="entry name" value="Ig_sub"/>
</dbReference>
<keyword evidence="2" id="KW-0812">Transmembrane</keyword>
<dbReference type="SMART" id="SM00406">
    <property type="entry name" value="IGv"/>
    <property type="match status" value="3"/>
</dbReference>
<feature type="domain" description="Ig-like" evidence="10">
    <location>
        <begin position="16"/>
        <end position="103"/>
    </location>
</feature>
<accession>A0AAD5B2F4</accession>
<dbReference type="FunFam" id="2.60.40.10:FF:000065">
    <property type="entry name" value="roundabout homolog 1 isoform X3"/>
    <property type="match status" value="1"/>
</dbReference>
<evidence type="ECO:0000256" key="8">
    <source>
        <dbReference type="ARBA" id="ARBA00023319"/>
    </source>
</evidence>
<dbReference type="InterPro" id="IPR036179">
    <property type="entry name" value="Ig-like_dom_sf"/>
</dbReference>
<protein>
    <submittedName>
        <fullName evidence="12">Roundabout-like 1 isoform X3</fullName>
    </submittedName>
</protein>
<feature type="compositionally biased region" description="Low complexity" evidence="9">
    <location>
        <begin position="1285"/>
        <end position="1294"/>
    </location>
</feature>
<proteinExistence type="predicted"/>
<dbReference type="PANTHER" id="PTHR12231:SF243">
    <property type="entry name" value="ROUNDABOUT HOMOLOG 1"/>
    <property type="match status" value="1"/>
</dbReference>
<dbReference type="FunFam" id="2.60.40.10:FF:000043">
    <property type="entry name" value="roundabout homolog 2 isoform X2"/>
    <property type="match status" value="1"/>
</dbReference>
<name>A0AAD5B2F4_SILAS</name>
<feature type="region of interest" description="Disordered" evidence="9">
    <location>
        <begin position="1350"/>
        <end position="1548"/>
    </location>
</feature>
<dbReference type="GO" id="GO:0008046">
    <property type="term" value="F:axon guidance receptor activity"/>
    <property type="evidence" value="ECO:0007669"/>
    <property type="project" value="InterPro"/>
</dbReference>